<feature type="region of interest" description="Disordered" evidence="1">
    <location>
        <begin position="1"/>
        <end position="74"/>
    </location>
</feature>
<comment type="caution">
    <text evidence="2">The sequence shown here is derived from an EMBL/GenBank/DDBJ whole genome shotgun (WGS) entry which is preliminary data.</text>
</comment>
<dbReference type="Proteomes" id="UP000748756">
    <property type="component" value="Unassembled WGS sequence"/>
</dbReference>
<accession>A0A9P5V0C6</accession>
<sequence length="170" mass="18724">MSTNNKDSSPSSSSPDSSKGKKPLHDITNTVLSPSSPRSSASPTVAGSSRPSAPLSLPLPLARQVRPPAPAEPFNIDTYRSEVMQEWRREVAALKDLEPRLSEPHLDPQLRVDYTRYYEQVLERERGFFAELRRLTVPAPGPPLHADPNLVAINSSYSATLAAHKNAWET</sequence>
<evidence type="ECO:0000313" key="2">
    <source>
        <dbReference type="EMBL" id="KAF9128221.1"/>
    </source>
</evidence>
<name>A0A9P5V0C6_9FUNG</name>
<evidence type="ECO:0000313" key="3">
    <source>
        <dbReference type="Proteomes" id="UP000748756"/>
    </source>
</evidence>
<keyword evidence="3" id="KW-1185">Reference proteome</keyword>
<feature type="compositionally biased region" description="Low complexity" evidence="1">
    <location>
        <begin position="33"/>
        <end position="63"/>
    </location>
</feature>
<gene>
    <name evidence="2" type="ORF">BG015_004375</name>
</gene>
<protein>
    <submittedName>
        <fullName evidence="2">Uncharacterized protein</fullName>
    </submittedName>
</protein>
<proteinExistence type="predicted"/>
<feature type="compositionally biased region" description="Low complexity" evidence="1">
    <location>
        <begin position="7"/>
        <end position="17"/>
    </location>
</feature>
<dbReference type="EMBL" id="JAAAUQ010002075">
    <property type="protein sequence ID" value="KAF9128221.1"/>
    <property type="molecule type" value="Genomic_DNA"/>
</dbReference>
<dbReference type="AlphaFoldDB" id="A0A9P5V0C6"/>
<feature type="non-terminal residue" evidence="2">
    <location>
        <position position="170"/>
    </location>
</feature>
<evidence type="ECO:0000256" key="1">
    <source>
        <dbReference type="SAM" id="MobiDB-lite"/>
    </source>
</evidence>
<reference evidence="2" key="1">
    <citation type="journal article" date="2020" name="Fungal Divers.">
        <title>Resolving the Mortierellaceae phylogeny through synthesis of multi-gene phylogenetics and phylogenomics.</title>
        <authorList>
            <person name="Vandepol N."/>
            <person name="Liber J."/>
            <person name="Desiro A."/>
            <person name="Na H."/>
            <person name="Kennedy M."/>
            <person name="Barry K."/>
            <person name="Grigoriev I.V."/>
            <person name="Miller A.N."/>
            <person name="O'Donnell K."/>
            <person name="Stajich J.E."/>
            <person name="Bonito G."/>
        </authorList>
    </citation>
    <scope>NUCLEOTIDE SEQUENCE</scope>
    <source>
        <strain evidence="2">NRRL 6426</strain>
    </source>
</reference>
<organism evidence="2 3">
    <name type="scientific">Linnemannia schmuckeri</name>
    <dbReference type="NCBI Taxonomy" id="64567"/>
    <lineage>
        <taxon>Eukaryota</taxon>
        <taxon>Fungi</taxon>
        <taxon>Fungi incertae sedis</taxon>
        <taxon>Mucoromycota</taxon>
        <taxon>Mortierellomycotina</taxon>
        <taxon>Mortierellomycetes</taxon>
        <taxon>Mortierellales</taxon>
        <taxon>Mortierellaceae</taxon>
        <taxon>Linnemannia</taxon>
    </lineage>
</organism>